<sequence>MKTFCLPVLLVMFSIPVKSFSQDTINWRPGYKLSWKDFKAKPDMQSSYAAITDCTVTYSFGYSNNLLNYQVFSFFNKNKSWSKSTNDTALLLHEQGHFDINEIFTRKLKKAFNAYKLNEATVSEDLRAIFNKIWQEKIAFDMLYDQETDHSKNKTQQAGWNKKIADELSRLSAFE</sequence>
<evidence type="ECO:0000313" key="1">
    <source>
        <dbReference type="EMBL" id="MBG9378258.1"/>
    </source>
</evidence>
<dbReference type="Pfam" id="PF06037">
    <property type="entry name" value="DUF922"/>
    <property type="match status" value="1"/>
</dbReference>
<dbReference type="RefSeq" id="WP_196992299.1">
    <property type="nucleotide sequence ID" value="NZ_JADWYR010000002.1"/>
</dbReference>
<organism evidence="1 2">
    <name type="scientific">Panacibacter microcysteis</name>
    <dbReference type="NCBI Taxonomy" id="2793269"/>
    <lineage>
        <taxon>Bacteria</taxon>
        <taxon>Pseudomonadati</taxon>
        <taxon>Bacteroidota</taxon>
        <taxon>Chitinophagia</taxon>
        <taxon>Chitinophagales</taxon>
        <taxon>Chitinophagaceae</taxon>
        <taxon>Panacibacter</taxon>
    </lineage>
</organism>
<name>A0A931GZP1_9BACT</name>
<keyword evidence="2" id="KW-1185">Reference proteome</keyword>
<reference evidence="1" key="1">
    <citation type="submission" date="2020-11" db="EMBL/GenBank/DDBJ databases">
        <title>Bacterial whole genome sequence for Panacibacter sp. DH6.</title>
        <authorList>
            <person name="Le V."/>
            <person name="Ko S."/>
            <person name="Ahn C.-Y."/>
            <person name="Oh H.-M."/>
        </authorList>
    </citation>
    <scope>NUCLEOTIDE SEQUENCE</scope>
    <source>
        <strain evidence="1">DH6</strain>
    </source>
</reference>
<evidence type="ECO:0000313" key="2">
    <source>
        <dbReference type="Proteomes" id="UP000628448"/>
    </source>
</evidence>
<protein>
    <submittedName>
        <fullName evidence="1">DUF922 domain-containing protein</fullName>
    </submittedName>
</protein>
<dbReference type="InterPro" id="IPR010321">
    <property type="entry name" value="DUF922"/>
</dbReference>
<dbReference type="AlphaFoldDB" id="A0A931GZP1"/>
<dbReference type="EMBL" id="JADWYR010000002">
    <property type="protein sequence ID" value="MBG9378258.1"/>
    <property type="molecule type" value="Genomic_DNA"/>
</dbReference>
<accession>A0A931GZP1</accession>
<dbReference type="Proteomes" id="UP000628448">
    <property type="component" value="Unassembled WGS sequence"/>
</dbReference>
<comment type="caution">
    <text evidence="1">The sequence shown here is derived from an EMBL/GenBank/DDBJ whole genome shotgun (WGS) entry which is preliminary data.</text>
</comment>
<gene>
    <name evidence="1" type="ORF">I5907_18615</name>
</gene>
<proteinExistence type="predicted"/>